<evidence type="ECO:0000313" key="1">
    <source>
        <dbReference type="EMBL" id="GAV83527.1"/>
    </source>
</evidence>
<feature type="non-terminal residue" evidence="1">
    <location>
        <position position="1"/>
    </location>
</feature>
<dbReference type="EMBL" id="BDDD01002919">
    <property type="protein sequence ID" value="GAV83527.1"/>
    <property type="molecule type" value="Genomic_DNA"/>
</dbReference>
<protein>
    <submittedName>
        <fullName evidence="1">Uncharacterized protein</fullName>
    </submittedName>
</protein>
<comment type="caution">
    <text evidence="1">The sequence shown here is derived from an EMBL/GenBank/DDBJ whole genome shotgun (WGS) entry which is preliminary data.</text>
</comment>
<dbReference type="InParanoid" id="A0A1Q3CTH2"/>
<proteinExistence type="predicted"/>
<dbReference type="Proteomes" id="UP000187406">
    <property type="component" value="Unassembled WGS sequence"/>
</dbReference>
<name>A0A1Q3CTH2_CEPFO</name>
<reference evidence="2" key="1">
    <citation type="submission" date="2016-04" db="EMBL/GenBank/DDBJ databases">
        <title>Cephalotus genome sequencing.</title>
        <authorList>
            <person name="Fukushima K."/>
            <person name="Hasebe M."/>
            <person name="Fang X."/>
        </authorList>
    </citation>
    <scope>NUCLEOTIDE SEQUENCE [LARGE SCALE GENOMIC DNA]</scope>
    <source>
        <strain evidence="2">cv. St1</strain>
    </source>
</reference>
<sequence length="110" mass="12996">ENFDFGLRPIMKPMYRKPYPEWIDHFYMFLGNYKVFEIVTFSRDGSQSTIEHIGHFTVQCSDVNDFIHLRQFGNSLTSTTFNWYVSLSPNYSLVLMVTIRMNVSCSVLYN</sequence>
<evidence type="ECO:0000313" key="2">
    <source>
        <dbReference type="Proteomes" id="UP000187406"/>
    </source>
</evidence>
<gene>
    <name evidence="1" type="ORF">CFOL_v3_26974</name>
</gene>
<accession>A0A1Q3CTH2</accession>
<keyword evidence="2" id="KW-1185">Reference proteome</keyword>
<dbReference type="AlphaFoldDB" id="A0A1Q3CTH2"/>
<dbReference type="OrthoDB" id="1166206at2759"/>
<organism evidence="1 2">
    <name type="scientific">Cephalotus follicularis</name>
    <name type="common">Albany pitcher plant</name>
    <dbReference type="NCBI Taxonomy" id="3775"/>
    <lineage>
        <taxon>Eukaryota</taxon>
        <taxon>Viridiplantae</taxon>
        <taxon>Streptophyta</taxon>
        <taxon>Embryophyta</taxon>
        <taxon>Tracheophyta</taxon>
        <taxon>Spermatophyta</taxon>
        <taxon>Magnoliopsida</taxon>
        <taxon>eudicotyledons</taxon>
        <taxon>Gunneridae</taxon>
        <taxon>Pentapetalae</taxon>
        <taxon>rosids</taxon>
        <taxon>fabids</taxon>
        <taxon>Oxalidales</taxon>
        <taxon>Cephalotaceae</taxon>
        <taxon>Cephalotus</taxon>
    </lineage>
</organism>